<dbReference type="AlphaFoldDB" id="A0A914NI87"/>
<evidence type="ECO:0000256" key="2">
    <source>
        <dbReference type="ARBA" id="ARBA00005892"/>
    </source>
</evidence>
<protein>
    <submittedName>
        <fullName evidence="6">Uncharacterized protein</fullName>
    </submittedName>
</protein>
<evidence type="ECO:0000256" key="4">
    <source>
        <dbReference type="ARBA" id="ARBA00023242"/>
    </source>
</evidence>
<proteinExistence type="inferred from homology"/>
<dbReference type="GO" id="GO:0044611">
    <property type="term" value="C:nuclear pore inner ring"/>
    <property type="evidence" value="ECO:0007669"/>
    <property type="project" value="TreeGrafter"/>
</dbReference>
<keyword evidence="5" id="KW-1185">Reference proteome</keyword>
<dbReference type="WBParaSite" id="Minc3s06684g40178">
    <property type="protein sequence ID" value="Minc3s06684g40178"/>
    <property type="gene ID" value="Minc3s06684g40178"/>
</dbReference>
<dbReference type="Pfam" id="PF11894">
    <property type="entry name" value="Nup192"/>
    <property type="match status" value="1"/>
</dbReference>
<dbReference type="InterPro" id="IPR021827">
    <property type="entry name" value="Nup186/Nup192/Nup205"/>
</dbReference>
<organism evidence="5 6">
    <name type="scientific">Meloidogyne incognita</name>
    <name type="common">Southern root-knot nematode worm</name>
    <name type="synonym">Oxyuris incognita</name>
    <dbReference type="NCBI Taxonomy" id="6306"/>
    <lineage>
        <taxon>Eukaryota</taxon>
        <taxon>Metazoa</taxon>
        <taxon>Ecdysozoa</taxon>
        <taxon>Nematoda</taxon>
        <taxon>Chromadorea</taxon>
        <taxon>Rhabditida</taxon>
        <taxon>Tylenchina</taxon>
        <taxon>Tylenchomorpha</taxon>
        <taxon>Tylenchoidea</taxon>
        <taxon>Meloidogynidae</taxon>
        <taxon>Meloidogyninae</taxon>
        <taxon>Meloidogyne</taxon>
        <taxon>Meloidogyne incognita group</taxon>
    </lineage>
</organism>
<dbReference type="Proteomes" id="UP000887563">
    <property type="component" value="Unplaced"/>
</dbReference>
<dbReference type="PANTHER" id="PTHR31344:SF0">
    <property type="entry name" value="NUCLEAR PORE COMPLEX PROTEIN NUP205"/>
    <property type="match status" value="1"/>
</dbReference>
<reference evidence="6" key="1">
    <citation type="submission" date="2022-11" db="UniProtKB">
        <authorList>
            <consortium name="WormBaseParasite"/>
        </authorList>
    </citation>
    <scope>IDENTIFICATION</scope>
</reference>
<evidence type="ECO:0000313" key="6">
    <source>
        <dbReference type="WBParaSite" id="Minc3s06684g40178"/>
    </source>
</evidence>
<keyword evidence="4" id="KW-0539">Nucleus</keyword>
<keyword evidence="3" id="KW-0813">Transport</keyword>
<dbReference type="GO" id="GO:0006999">
    <property type="term" value="P:nuclear pore organization"/>
    <property type="evidence" value="ECO:0007669"/>
    <property type="project" value="TreeGrafter"/>
</dbReference>
<sequence>MPDWDHFFASLRKYLDYFRSHIQLIPTINGFVGDLQSISDGELSGLLSWTKLATAISLKDPDSRRQFCQDKGWSVIESSVGLLASPVPLVFKGCLCNFLAALAIDEMAAVNIWNCLLCEFICSKQIGGKSIGIQNCFHTRLAQVPNKLLHLFIFIVNSILCQFSTRSYSNITQMWMLVKLALDCLYQPLKTFFVTAVTVDNKVFEVQILCQLLSDSPLSRALLQIIAEGGSQLHENKFFHLPAREDATCSAIRLLYVAISNRSALSDAIRAVNCDILIATIESILFSPFPYSQQKIDNCYMSLLFNYINEIDSFIRHAFFVWLIIKEATAQRPSLQSHIVQSLLPRRQKLINCVATLSIFSLEDIFVGINDLALIDIEGISYGRFKKEKCVD</sequence>
<comment type="similarity">
    <text evidence="2">Belongs to the NUP186/NUP192/NUP205 family.</text>
</comment>
<accession>A0A914NI87</accession>
<evidence type="ECO:0000256" key="3">
    <source>
        <dbReference type="ARBA" id="ARBA00022448"/>
    </source>
</evidence>
<evidence type="ECO:0000256" key="1">
    <source>
        <dbReference type="ARBA" id="ARBA00004123"/>
    </source>
</evidence>
<comment type="subcellular location">
    <subcellularLocation>
        <location evidence="1">Nucleus</location>
    </subcellularLocation>
</comment>
<evidence type="ECO:0000313" key="5">
    <source>
        <dbReference type="Proteomes" id="UP000887563"/>
    </source>
</evidence>
<name>A0A914NI87_MELIC</name>
<dbReference type="GO" id="GO:0017056">
    <property type="term" value="F:structural constituent of nuclear pore"/>
    <property type="evidence" value="ECO:0007669"/>
    <property type="project" value="TreeGrafter"/>
</dbReference>
<dbReference type="PANTHER" id="PTHR31344">
    <property type="entry name" value="NUCLEAR PORE COMPLEX PROTEIN NUP205"/>
    <property type="match status" value="1"/>
</dbReference>